<dbReference type="Gene3D" id="2.60.40.3960">
    <property type="entry name" value="Velvet domain"/>
    <property type="match status" value="1"/>
</dbReference>
<dbReference type="InterPro" id="IPR038491">
    <property type="entry name" value="Velvet_dom_sf"/>
</dbReference>
<reference evidence="2 3" key="1">
    <citation type="submission" date="2024-01" db="EMBL/GenBank/DDBJ databases">
        <title>A draft genome for the cacao thread blight pathogen Marasmiellus scandens.</title>
        <authorList>
            <person name="Baruah I.K."/>
            <person name="Leung J."/>
            <person name="Bukari Y."/>
            <person name="Amoako-Attah I."/>
            <person name="Meinhardt L.W."/>
            <person name="Bailey B.A."/>
            <person name="Cohen S.P."/>
        </authorList>
    </citation>
    <scope>NUCLEOTIDE SEQUENCE [LARGE SCALE GENOMIC DNA]</scope>
    <source>
        <strain evidence="2 3">GH-19</strain>
    </source>
</reference>
<feature type="compositionally biased region" description="Low complexity" evidence="1">
    <location>
        <begin position="90"/>
        <end position="125"/>
    </location>
</feature>
<accession>A0ABR1J3Z0</accession>
<feature type="region of interest" description="Disordered" evidence="1">
    <location>
        <begin position="85"/>
        <end position="136"/>
    </location>
</feature>
<organism evidence="2 3">
    <name type="scientific">Marasmiellus scandens</name>
    <dbReference type="NCBI Taxonomy" id="2682957"/>
    <lineage>
        <taxon>Eukaryota</taxon>
        <taxon>Fungi</taxon>
        <taxon>Dikarya</taxon>
        <taxon>Basidiomycota</taxon>
        <taxon>Agaricomycotina</taxon>
        <taxon>Agaricomycetes</taxon>
        <taxon>Agaricomycetidae</taxon>
        <taxon>Agaricales</taxon>
        <taxon>Marasmiineae</taxon>
        <taxon>Omphalotaceae</taxon>
        <taxon>Marasmiellus</taxon>
    </lineage>
</organism>
<dbReference type="EMBL" id="JBANRG010000047">
    <property type="protein sequence ID" value="KAK7445418.1"/>
    <property type="molecule type" value="Genomic_DNA"/>
</dbReference>
<proteinExistence type="predicted"/>
<evidence type="ECO:0000256" key="1">
    <source>
        <dbReference type="SAM" id="MobiDB-lite"/>
    </source>
</evidence>
<protein>
    <submittedName>
        <fullName evidence="2">Uncharacterized protein</fullName>
    </submittedName>
</protein>
<dbReference type="Proteomes" id="UP001498398">
    <property type="component" value="Unassembled WGS sequence"/>
</dbReference>
<evidence type="ECO:0000313" key="2">
    <source>
        <dbReference type="EMBL" id="KAK7445418.1"/>
    </source>
</evidence>
<evidence type="ECO:0000313" key="3">
    <source>
        <dbReference type="Proteomes" id="UP001498398"/>
    </source>
</evidence>
<gene>
    <name evidence="2" type="ORF">VKT23_014835</name>
</gene>
<sequence length="204" mass="22378">MASHIALCADRVSTKTSSCEVEHLRPQSDGFGINICSPIARHGSRPGFRRNIKLARLLFSAAVSLKRKRADHFLSSHRHFPPRFSHRSRAFSSSDPSSPQSVFSSSGSFSSPRSSSSCCTSPPSSQGSFSEQPPVFSSYHRNQPRIQVSSLLSDTRAVSYHLEIVQQPQKTAEFRDAPLSRLPVTPPVIARLVIRDPSGNPVVP</sequence>
<name>A0ABR1J3Z0_9AGAR</name>
<keyword evidence="3" id="KW-1185">Reference proteome</keyword>
<comment type="caution">
    <text evidence="2">The sequence shown here is derived from an EMBL/GenBank/DDBJ whole genome shotgun (WGS) entry which is preliminary data.</text>
</comment>